<evidence type="ECO:0000256" key="7">
    <source>
        <dbReference type="SAM" id="MobiDB-lite"/>
    </source>
</evidence>
<dbReference type="InterPro" id="IPR005011">
    <property type="entry name" value="SNU66/SART1"/>
</dbReference>
<feature type="compositionally biased region" description="Acidic residues" evidence="7">
    <location>
        <begin position="595"/>
        <end position="608"/>
    </location>
</feature>
<protein>
    <recommendedName>
        <fullName evidence="10">SART-1 family protein</fullName>
    </recommendedName>
</protein>
<dbReference type="OrthoDB" id="5583at2759"/>
<feature type="compositionally biased region" description="Basic and acidic residues" evidence="7">
    <location>
        <begin position="535"/>
        <end position="546"/>
    </location>
</feature>
<evidence type="ECO:0000256" key="5">
    <source>
        <dbReference type="ARBA" id="ARBA00023242"/>
    </source>
</evidence>
<sequence length="815" mass="91278">MLRKVADSKVWIDRPRRDSPASSSSATNTNAGPMHVRHIHHGVARQYASASPSVPLRSSTPGQETARRSCDLTDLDVRMGDIVLPEPKPTGERCIMARRKLDQAERIAEHRSVRRRTPTSPKRLPRQPPSSPIALKVIRAHIHFGLVDFILSGVEFAFYPQPQRCIPISKMDAATVEETNRIRVSLGMKPLPVPGADPSKPVVPQPADDGEAPSTLESRQAQSYDNYQRVRDAEDTKRKRDEKSAAIRKAREQAQRLAVLDGKGLGDEDGGDMNAKDWLIGQKKRQKNIAKARKMEEELAAAEAAAAAAVQYTSKDLAGIKVAHDTADFLDGDGQILTLKDTTIEENEEDGDELENLNMREAEKLSERLDLKKGPGYNPNDDDEDGERGILAQYDEEINGKKIKKFTLDADGAIAELADILEKPVEKAKNLHNVSLDDIVDGPVSSDYLDPSQIKVKKPKKKKNKGTRQKPVDADDIFPLDTAPVDSNAMDVDSKNSASSKKRKIEDNTFVDDEDLQASLAIQRKNALKKRKKTRPADIAKQLREQGEEEEQADAQEGGLVLGEVSEFVAGLNKPDEDEERKPRKPRTASKSVEPDEDHPMDDEYQGDDDGHGNPQTSAMNDEETGVEEEKTVGEGMGAALALLRERGLVEDSKGGFHENLQVREDFLLKKRRLEEELDDQARNQRERDRANGKLDRMSVRDREDWARQQNNWRDQQQSRRMAELFQNGYKPNVELKYTDEHGRSLDQKEAFKHLSHQFHGKGSGKGKTEKRLKKVEDEKRREAQSMFDASQSAGMSLAAQQQLKKRREAGVRLA</sequence>
<dbReference type="Proteomes" id="UP000722485">
    <property type="component" value="Unassembled WGS sequence"/>
</dbReference>
<feature type="compositionally biased region" description="Basic and acidic residues" evidence="7">
    <location>
        <begin position="1"/>
        <end position="19"/>
    </location>
</feature>
<keyword evidence="4" id="KW-0508">mRNA splicing</keyword>
<evidence type="ECO:0000313" key="9">
    <source>
        <dbReference type="Proteomes" id="UP000722485"/>
    </source>
</evidence>
<reference evidence="8" key="1">
    <citation type="submission" date="2020-03" db="EMBL/GenBank/DDBJ databases">
        <title>Draft Genome Sequence of Cylindrodendrum hubeiense.</title>
        <authorList>
            <person name="Buettner E."/>
            <person name="Kellner H."/>
        </authorList>
    </citation>
    <scope>NUCLEOTIDE SEQUENCE</scope>
    <source>
        <strain evidence="8">IHI 201604</strain>
    </source>
</reference>
<gene>
    <name evidence="8" type="ORF">G7Z17_g6458</name>
</gene>
<dbReference type="PANTHER" id="PTHR14152">
    <property type="entry name" value="SQUAMOUS CELL CARCINOMA ANTIGEN RECOGNISED BY CYTOTOXIC T LYMPHOCYTES"/>
    <property type="match status" value="1"/>
</dbReference>
<feature type="compositionally biased region" description="Basic and acidic residues" evidence="7">
    <location>
        <begin position="228"/>
        <end position="250"/>
    </location>
</feature>
<dbReference type="AlphaFoldDB" id="A0A9P5LGS3"/>
<dbReference type="InterPro" id="IPR045347">
    <property type="entry name" value="HIND"/>
</dbReference>
<feature type="compositionally biased region" description="Basic and acidic residues" evidence="7">
    <location>
        <begin position="741"/>
        <end position="753"/>
    </location>
</feature>
<feature type="compositionally biased region" description="Basic and acidic residues" evidence="7">
    <location>
        <begin position="674"/>
        <end position="707"/>
    </location>
</feature>
<dbReference type="GO" id="GO:0046540">
    <property type="term" value="C:U4/U6 x U5 tri-snRNP complex"/>
    <property type="evidence" value="ECO:0007669"/>
    <property type="project" value="InterPro"/>
</dbReference>
<comment type="similarity">
    <text evidence="2">Belongs to the SNU66/SART1 family.</text>
</comment>
<feature type="compositionally biased region" description="Basic and acidic residues" evidence="7">
    <location>
        <begin position="767"/>
        <end position="784"/>
    </location>
</feature>
<evidence type="ECO:0008006" key="10">
    <source>
        <dbReference type="Google" id="ProtNLM"/>
    </source>
</evidence>
<dbReference type="Pfam" id="PF19252">
    <property type="entry name" value="HIND"/>
    <property type="match status" value="1"/>
</dbReference>
<feature type="region of interest" description="Disordered" evidence="7">
    <location>
        <begin position="674"/>
        <end position="722"/>
    </location>
</feature>
<feature type="compositionally biased region" description="Low complexity" evidence="7">
    <location>
        <begin position="20"/>
        <end position="31"/>
    </location>
</feature>
<evidence type="ECO:0000313" key="8">
    <source>
        <dbReference type="EMBL" id="KAF7549303.1"/>
    </source>
</evidence>
<feature type="compositionally biased region" description="Polar residues" evidence="7">
    <location>
        <begin position="215"/>
        <end position="226"/>
    </location>
</feature>
<evidence type="ECO:0000256" key="6">
    <source>
        <dbReference type="SAM" id="Coils"/>
    </source>
</evidence>
<feature type="region of interest" description="Disordered" evidence="7">
    <location>
        <begin position="741"/>
        <end position="815"/>
    </location>
</feature>
<keyword evidence="6" id="KW-0175">Coiled coil</keyword>
<feature type="compositionally biased region" description="Basic residues" evidence="7">
    <location>
        <begin position="455"/>
        <end position="468"/>
    </location>
</feature>
<feature type="region of interest" description="Disordered" evidence="7">
    <location>
        <begin position="187"/>
        <end position="250"/>
    </location>
</feature>
<feature type="compositionally biased region" description="Polar residues" evidence="7">
    <location>
        <begin position="788"/>
        <end position="803"/>
    </location>
</feature>
<keyword evidence="5" id="KW-0539">Nucleus</keyword>
<evidence type="ECO:0000256" key="2">
    <source>
        <dbReference type="ARBA" id="ARBA00006076"/>
    </source>
</evidence>
<dbReference type="Pfam" id="PF03343">
    <property type="entry name" value="SART-1"/>
    <property type="match status" value="1"/>
</dbReference>
<accession>A0A9P5LGS3</accession>
<feature type="region of interest" description="Disordered" evidence="7">
    <location>
        <begin position="109"/>
        <end position="130"/>
    </location>
</feature>
<evidence type="ECO:0000256" key="1">
    <source>
        <dbReference type="ARBA" id="ARBA00004123"/>
    </source>
</evidence>
<dbReference type="GO" id="GO:0045292">
    <property type="term" value="P:mRNA cis splicing, via spliceosome"/>
    <property type="evidence" value="ECO:0007669"/>
    <property type="project" value="TreeGrafter"/>
</dbReference>
<feature type="compositionally biased region" description="Basic residues" evidence="7">
    <location>
        <begin position="754"/>
        <end position="766"/>
    </location>
</feature>
<feature type="coiled-coil region" evidence="6">
    <location>
        <begin position="285"/>
        <end position="312"/>
    </location>
</feature>
<dbReference type="GO" id="GO:0000481">
    <property type="term" value="P:maturation of 5S rRNA"/>
    <property type="evidence" value="ECO:0007669"/>
    <property type="project" value="TreeGrafter"/>
</dbReference>
<feature type="region of interest" description="Disordered" evidence="7">
    <location>
        <begin position="366"/>
        <end position="390"/>
    </location>
</feature>
<keyword evidence="3" id="KW-0507">mRNA processing</keyword>
<evidence type="ECO:0000256" key="4">
    <source>
        <dbReference type="ARBA" id="ARBA00023187"/>
    </source>
</evidence>
<organism evidence="8 9">
    <name type="scientific">Cylindrodendrum hubeiense</name>
    <dbReference type="NCBI Taxonomy" id="595255"/>
    <lineage>
        <taxon>Eukaryota</taxon>
        <taxon>Fungi</taxon>
        <taxon>Dikarya</taxon>
        <taxon>Ascomycota</taxon>
        <taxon>Pezizomycotina</taxon>
        <taxon>Sordariomycetes</taxon>
        <taxon>Hypocreomycetidae</taxon>
        <taxon>Hypocreales</taxon>
        <taxon>Nectriaceae</taxon>
        <taxon>Cylindrodendrum</taxon>
    </lineage>
</organism>
<dbReference type="EMBL" id="JAANBB010000125">
    <property type="protein sequence ID" value="KAF7549303.1"/>
    <property type="molecule type" value="Genomic_DNA"/>
</dbReference>
<feature type="region of interest" description="Disordered" evidence="7">
    <location>
        <begin position="45"/>
        <end position="68"/>
    </location>
</feature>
<feature type="region of interest" description="Disordered" evidence="7">
    <location>
        <begin position="440"/>
        <end position="634"/>
    </location>
</feature>
<feature type="compositionally biased region" description="Polar residues" evidence="7">
    <location>
        <begin position="48"/>
        <end position="63"/>
    </location>
</feature>
<name>A0A9P5LGS3_9HYPO</name>
<keyword evidence="9" id="KW-1185">Reference proteome</keyword>
<comment type="caution">
    <text evidence="8">The sequence shown here is derived from an EMBL/GenBank/DDBJ whole genome shotgun (WGS) entry which is preliminary data.</text>
</comment>
<feature type="region of interest" description="Disordered" evidence="7">
    <location>
        <begin position="1"/>
        <end position="33"/>
    </location>
</feature>
<comment type="subcellular location">
    <subcellularLocation>
        <location evidence="1">Nucleus</location>
    </subcellularLocation>
</comment>
<evidence type="ECO:0000256" key="3">
    <source>
        <dbReference type="ARBA" id="ARBA00022664"/>
    </source>
</evidence>
<dbReference type="PANTHER" id="PTHR14152:SF5">
    <property type="entry name" value="U4_U6.U5 TRI-SNRNP-ASSOCIATED PROTEIN 1"/>
    <property type="match status" value="1"/>
</dbReference>
<proteinExistence type="inferred from homology"/>